<keyword evidence="1" id="KW-1185">Reference proteome</keyword>
<accession>A0A915HKG0</accession>
<organism evidence="1 2">
    <name type="scientific">Romanomermis culicivorax</name>
    <name type="common">Nematode worm</name>
    <dbReference type="NCBI Taxonomy" id="13658"/>
    <lineage>
        <taxon>Eukaryota</taxon>
        <taxon>Metazoa</taxon>
        <taxon>Ecdysozoa</taxon>
        <taxon>Nematoda</taxon>
        <taxon>Enoplea</taxon>
        <taxon>Dorylaimia</taxon>
        <taxon>Mermithida</taxon>
        <taxon>Mermithoidea</taxon>
        <taxon>Mermithidae</taxon>
        <taxon>Romanomermis</taxon>
    </lineage>
</organism>
<name>A0A915HKG0_ROMCU</name>
<reference evidence="2" key="1">
    <citation type="submission" date="2022-11" db="UniProtKB">
        <authorList>
            <consortium name="WormBaseParasite"/>
        </authorList>
    </citation>
    <scope>IDENTIFICATION</scope>
</reference>
<evidence type="ECO:0000313" key="1">
    <source>
        <dbReference type="Proteomes" id="UP000887565"/>
    </source>
</evidence>
<dbReference type="Proteomes" id="UP000887565">
    <property type="component" value="Unplaced"/>
</dbReference>
<protein>
    <submittedName>
        <fullName evidence="2">Uncharacterized protein</fullName>
    </submittedName>
</protein>
<evidence type="ECO:0000313" key="2">
    <source>
        <dbReference type="WBParaSite" id="nRc.2.0.1.t02154-RA"/>
    </source>
</evidence>
<dbReference type="AlphaFoldDB" id="A0A915HKG0"/>
<sequence>MRSEIDCSCRSGDGHCGSFEGHRAREEWYAQMAIPDCNVAIAPAIEDDLHFFLERANKWP</sequence>
<proteinExistence type="predicted"/>
<dbReference type="WBParaSite" id="nRc.2.0.1.t02154-RA">
    <property type="protein sequence ID" value="nRc.2.0.1.t02154-RA"/>
    <property type="gene ID" value="nRc.2.0.1.g02154"/>
</dbReference>